<feature type="region of interest" description="Disordered" evidence="1">
    <location>
        <begin position="747"/>
        <end position="771"/>
    </location>
</feature>
<feature type="compositionally biased region" description="Polar residues" evidence="1">
    <location>
        <begin position="886"/>
        <end position="907"/>
    </location>
</feature>
<feature type="compositionally biased region" description="Low complexity" evidence="1">
    <location>
        <begin position="550"/>
        <end position="585"/>
    </location>
</feature>
<feature type="compositionally biased region" description="Basic and acidic residues" evidence="1">
    <location>
        <begin position="1478"/>
        <end position="1491"/>
    </location>
</feature>
<feature type="region of interest" description="Disordered" evidence="1">
    <location>
        <begin position="428"/>
        <end position="508"/>
    </location>
</feature>
<feature type="compositionally biased region" description="Low complexity" evidence="1">
    <location>
        <begin position="1350"/>
        <end position="1359"/>
    </location>
</feature>
<feature type="region of interest" description="Disordered" evidence="1">
    <location>
        <begin position="1"/>
        <end position="23"/>
    </location>
</feature>
<dbReference type="OrthoDB" id="3215314at2759"/>
<dbReference type="Gene3D" id="3.80.10.10">
    <property type="entry name" value="Ribonuclease Inhibitor"/>
    <property type="match status" value="1"/>
</dbReference>
<feature type="compositionally biased region" description="Acidic residues" evidence="1">
    <location>
        <begin position="1004"/>
        <end position="1034"/>
    </location>
</feature>
<feature type="compositionally biased region" description="Polar residues" evidence="1">
    <location>
        <begin position="586"/>
        <end position="605"/>
    </location>
</feature>
<feature type="region of interest" description="Disordered" evidence="1">
    <location>
        <begin position="522"/>
        <end position="658"/>
    </location>
</feature>
<feature type="compositionally biased region" description="Low complexity" evidence="1">
    <location>
        <begin position="1509"/>
        <end position="1518"/>
    </location>
</feature>
<name>A0A9P6EPM5_9AGAR</name>
<feature type="compositionally biased region" description="Low complexity" evidence="1">
    <location>
        <begin position="429"/>
        <end position="477"/>
    </location>
</feature>
<evidence type="ECO:0000313" key="3">
    <source>
        <dbReference type="Proteomes" id="UP000807306"/>
    </source>
</evidence>
<proteinExistence type="predicted"/>
<feature type="compositionally biased region" description="Polar residues" evidence="1">
    <location>
        <begin position="1401"/>
        <end position="1414"/>
    </location>
</feature>
<feature type="compositionally biased region" description="Polar residues" evidence="1">
    <location>
        <begin position="1204"/>
        <end position="1219"/>
    </location>
</feature>
<protein>
    <submittedName>
        <fullName evidence="2">Uncharacterized protein</fullName>
    </submittedName>
</protein>
<feature type="compositionally biased region" description="Basic residues" evidence="1">
    <location>
        <begin position="1224"/>
        <end position="1236"/>
    </location>
</feature>
<accession>A0A9P6EPM5</accession>
<evidence type="ECO:0000313" key="2">
    <source>
        <dbReference type="EMBL" id="KAF9532971.1"/>
    </source>
</evidence>
<gene>
    <name evidence="2" type="ORF">CPB83DRAFT_903454</name>
</gene>
<keyword evidence="3" id="KW-1185">Reference proteome</keyword>
<feature type="compositionally biased region" description="Low complexity" evidence="1">
    <location>
        <begin position="1380"/>
        <end position="1400"/>
    </location>
</feature>
<feature type="region of interest" description="Disordered" evidence="1">
    <location>
        <begin position="682"/>
        <end position="706"/>
    </location>
</feature>
<feature type="region of interest" description="Disordered" evidence="1">
    <location>
        <begin position="1143"/>
        <end position="1182"/>
    </location>
</feature>
<comment type="caution">
    <text evidence="2">The sequence shown here is derived from an EMBL/GenBank/DDBJ whole genome shotgun (WGS) entry which is preliminary data.</text>
</comment>
<feature type="compositionally biased region" description="Low complexity" evidence="1">
    <location>
        <begin position="613"/>
        <end position="627"/>
    </location>
</feature>
<feature type="compositionally biased region" description="Polar residues" evidence="1">
    <location>
        <begin position="347"/>
        <end position="358"/>
    </location>
</feature>
<evidence type="ECO:0000256" key="1">
    <source>
        <dbReference type="SAM" id="MobiDB-lite"/>
    </source>
</evidence>
<feature type="compositionally biased region" description="Low complexity" evidence="1">
    <location>
        <begin position="1276"/>
        <end position="1290"/>
    </location>
</feature>
<dbReference type="EMBL" id="MU157830">
    <property type="protein sequence ID" value="KAF9532971.1"/>
    <property type="molecule type" value="Genomic_DNA"/>
</dbReference>
<feature type="compositionally biased region" description="Polar residues" evidence="1">
    <location>
        <begin position="1"/>
        <end position="10"/>
    </location>
</feature>
<feature type="compositionally biased region" description="Low complexity" evidence="1">
    <location>
        <begin position="522"/>
        <end position="531"/>
    </location>
</feature>
<feature type="compositionally biased region" description="Low complexity" evidence="1">
    <location>
        <begin position="370"/>
        <end position="405"/>
    </location>
</feature>
<reference evidence="2" key="1">
    <citation type="submission" date="2020-11" db="EMBL/GenBank/DDBJ databases">
        <authorList>
            <consortium name="DOE Joint Genome Institute"/>
            <person name="Ahrendt S."/>
            <person name="Riley R."/>
            <person name="Andreopoulos W."/>
            <person name="Labutti K."/>
            <person name="Pangilinan J."/>
            <person name="Ruiz-Duenas F.J."/>
            <person name="Barrasa J.M."/>
            <person name="Sanchez-Garcia M."/>
            <person name="Camarero S."/>
            <person name="Miyauchi S."/>
            <person name="Serrano A."/>
            <person name="Linde D."/>
            <person name="Babiker R."/>
            <person name="Drula E."/>
            <person name="Ayuso-Fernandez I."/>
            <person name="Pacheco R."/>
            <person name="Padilla G."/>
            <person name="Ferreira P."/>
            <person name="Barriuso J."/>
            <person name="Kellner H."/>
            <person name="Castanera R."/>
            <person name="Alfaro M."/>
            <person name="Ramirez L."/>
            <person name="Pisabarro A.G."/>
            <person name="Kuo A."/>
            <person name="Tritt A."/>
            <person name="Lipzen A."/>
            <person name="He G."/>
            <person name="Yan M."/>
            <person name="Ng V."/>
            <person name="Cullen D."/>
            <person name="Martin F."/>
            <person name="Rosso M.-N."/>
            <person name="Henrissat B."/>
            <person name="Hibbett D."/>
            <person name="Martinez A.T."/>
            <person name="Grigoriev I.V."/>
        </authorList>
    </citation>
    <scope>NUCLEOTIDE SEQUENCE</scope>
    <source>
        <strain evidence="2">CBS 506.95</strain>
    </source>
</reference>
<dbReference type="InterPro" id="IPR032675">
    <property type="entry name" value="LRR_dom_sf"/>
</dbReference>
<dbReference type="SUPFAM" id="SSF52047">
    <property type="entry name" value="RNI-like"/>
    <property type="match status" value="1"/>
</dbReference>
<feature type="region of interest" description="Disordered" evidence="1">
    <location>
        <begin position="805"/>
        <end position="939"/>
    </location>
</feature>
<feature type="region of interest" description="Disordered" evidence="1">
    <location>
        <begin position="1204"/>
        <end position="1420"/>
    </location>
</feature>
<sequence>MLFHPQQSITNDHHIQSPLPPPYTPGPYVHSQPSFGVPSLLSLCIQSLLPYPDQIHQLPVRLNLTSTATLRDFLPPLDPRAWAVLVQVFAALPSQFRTYTAPLADEHVPLLQSIPCRSDWCLVTVLELRACEHLTDDTIFNLKILRTLTAFDASKNTRLTPYAIKSLGSTLGDSLGPWQLRILSLRECTRITNDVYEHISVFPLLSVIDLRDTKCTRSSTSLTRFLPSQNTSLFHPTPLLQSLTTLQSIQPELHISASKDAYILHLNTLHHTPSGPAKLRTQPPPGTVQDSFVTLPPPSSKGRITTGHSDLLLKREKEQEDAVKHERNKDAWYQRNIEGIGAPKRVTPNTYKNSSQTLPVHPKAKVKPKSTALTGTSSSSANPSTTSKPATSMTMTTTLRSSRTYTTGHTNGYVASDASVHMTVLNSGLRSTSTSTSTSTPTSTSRLSPSNDHNNSNATQASSNTSSRSSAISTTHDSSSRRRKSTEDDLFIPPRPPRSAVPSSTSTTPISIPILALTASTSTSTSLIPSSNPNPNPKRPTLHRDHPHSHLSSTSTSHPPSRLSHLSSTSRPPSTSYTSTPTTSSGFTSQTQKRLESNVNALSLRSTKKSKTLPRTLPKTRTQTRTQTRTRDGDGAKPTAKTIAKRSQSSRIQMCLERERERGRERECEWERDIDGVESVESVKDVEGGNSANENLGKRKRGQESLDTHTGFRLRDVPMAEYEFESESGSRSGIQLDNVHMAAVTRTSTSTSKLSMRVDTQTTKPEQYTQTEPAKLARLAKLSNPRSALAVSSSLKASAVAEAAADADADDTRRSHRPTQPLNTQRPPRLYAQRVLSAVGSKGRDRSLPGPLFDDDEDEDGEDGVDYDSDVHEQPALISKSRSKLDSTQLESTKLDQSNSSNSSNPARLSEPPPPQMYPRRSLYSPQGRHRSIPGPLFSDEEDEVEYDYDADVHEPCGCWMCVYYGWHGERGPYCPLDCPLGSCEDDDGDMDGNELEHKHYFDSEDEDEDDDEVEDEDEDEYTDEDEYSDEPQPEDIPNVYVPTPKPPRAHGYSSSQVAYFQQSRESRLWEHYDPNTLMLYRAPRPFSYLEEYREGLKKREGEKREERVVAMEKRNGGGEEVARVDVERLKERVRAAVGAVKRRRLGEDMGGDQLEVEPETETEKGEGAEATSPEVNEKPVLSLEMLGGRLADLQVLELGFQPSSRASSRGTLGSTFENSFAKPKSRSRNPFRRRSPPPSKDPFSKFSIPSASPTPTPTLKPLSSASGSYTRIVPSSSLSTSASTSTSLSNIQNKQQPRKAGGFSSGMSAAKGKAAEKEKPKIVKSLSTPSFTFDLETPSPRSRVPGDTSSVKPKSKASVKPDSKVKSKAAPQASINAFTESTKTTSTATTTLRSGTPTTWKSSLTSIQMQRSPNESKKLLKRASTSTSSLRVLNEDANSSFSASMGANINANVKLVPISAFKIPVVSDEMRREHLAKVAKEEGPGQAEKEKDEEEEEKEGGPRKKVKLGSGKAAAASGSGGGAVSRRKSTGSVGTAKSSSNSKGSASNSKGVKKKTSMGKSSMTTTFDMKSWFNRPS</sequence>
<dbReference type="Proteomes" id="UP000807306">
    <property type="component" value="Unassembled WGS sequence"/>
</dbReference>
<organism evidence="2 3">
    <name type="scientific">Crepidotus variabilis</name>
    <dbReference type="NCBI Taxonomy" id="179855"/>
    <lineage>
        <taxon>Eukaryota</taxon>
        <taxon>Fungi</taxon>
        <taxon>Dikarya</taxon>
        <taxon>Basidiomycota</taxon>
        <taxon>Agaricomycotina</taxon>
        <taxon>Agaricomycetes</taxon>
        <taxon>Agaricomycetidae</taxon>
        <taxon>Agaricales</taxon>
        <taxon>Agaricineae</taxon>
        <taxon>Crepidotaceae</taxon>
        <taxon>Crepidotus</taxon>
    </lineage>
</organism>
<feature type="region of interest" description="Disordered" evidence="1">
    <location>
        <begin position="342"/>
        <end position="405"/>
    </location>
</feature>
<feature type="compositionally biased region" description="Low complexity" evidence="1">
    <location>
        <begin position="1300"/>
        <end position="1313"/>
    </location>
</feature>
<feature type="region of interest" description="Disordered" evidence="1">
    <location>
        <begin position="1478"/>
        <end position="1578"/>
    </location>
</feature>
<feature type="compositionally biased region" description="Low complexity" evidence="1">
    <location>
        <begin position="1537"/>
        <end position="1551"/>
    </location>
</feature>
<feature type="compositionally biased region" description="Acidic residues" evidence="1">
    <location>
        <begin position="853"/>
        <end position="868"/>
    </location>
</feature>
<feature type="region of interest" description="Disordered" evidence="1">
    <location>
        <begin position="990"/>
        <end position="1058"/>
    </location>
</feature>